<accession>A0AAE7CRT5</accession>
<keyword evidence="1" id="KW-1133">Transmembrane helix</keyword>
<evidence type="ECO:0000256" key="1">
    <source>
        <dbReference type="SAM" id="Phobius"/>
    </source>
</evidence>
<dbReference type="InterPro" id="IPR007446">
    <property type="entry name" value="PilP"/>
</dbReference>
<dbReference type="Gene3D" id="2.30.30.830">
    <property type="match status" value="1"/>
</dbReference>
<proteinExistence type="predicted"/>
<evidence type="ECO:0000313" key="3">
    <source>
        <dbReference type="Proteomes" id="UP000502004"/>
    </source>
</evidence>
<protein>
    <submittedName>
        <fullName evidence="2">Pilus assembly protein</fullName>
    </submittedName>
</protein>
<feature type="transmembrane region" description="Helical" evidence="1">
    <location>
        <begin position="12"/>
        <end position="32"/>
    </location>
</feature>
<organism evidence="2 3">
    <name type="scientific">Allofrancisella inopinata</name>
    <dbReference type="NCBI Taxonomy" id="1085647"/>
    <lineage>
        <taxon>Bacteria</taxon>
        <taxon>Pseudomonadati</taxon>
        <taxon>Pseudomonadota</taxon>
        <taxon>Gammaproteobacteria</taxon>
        <taxon>Thiotrichales</taxon>
        <taxon>Francisellaceae</taxon>
        <taxon>Allofrancisella</taxon>
    </lineage>
</organism>
<sequence length="199" mass="23344">MYFNFKIYVLRFLLILVFIVEGYSIAFANYAAKTKEIDNLIANKIQTTKSTEKLKVPEYKGDILTFERLSKIRNIFSMNHYLPFEKREILPQQESKVAKPKPIVTPPELEKIMNAKKTKLQTYPINTFSFKGMVYQDKNIWGVVENTREPAKPLYIKKGELIGPDYGEVEDITKEGVLISQWYKDMQNRVWKKTQVVIH</sequence>
<keyword evidence="1" id="KW-0812">Transmembrane</keyword>
<dbReference type="Proteomes" id="UP000502004">
    <property type="component" value="Chromosome"/>
</dbReference>
<dbReference type="EMBL" id="CP038241">
    <property type="protein sequence ID" value="QIV96018.1"/>
    <property type="molecule type" value="Genomic_DNA"/>
</dbReference>
<reference evidence="2 3" key="1">
    <citation type="submission" date="2019-03" db="EMBL/GenBank/DDBJ databases">
        <title>Complete Genome Sequence of Allofrancisella inopinata Strain SYSU YG23 Isolated from Water-Cooling Systems in China.</title>
        <authorList>
            <person name="Ohrman C."/>
            <person name="Uneklint I."/>
            <person name="Sjodin A."/>
        </authorList>
    </citation>
    <scope>NUCLEOTIDE SEQUENCE [LARGE SCALE GENOMIC DNA]</scope>
    <source>
        <strain evidence="2 3">SYSU YG23</strain>
    </source>
</reference>
<keyword evidence="3" id="KW-1185">Reference proteome</keyword>
<dbReference type="KEGG" id="aii:E4K63_03905"/>
<evidence type="ECO:0000313" key="2">
    <source>
        <dbReference type="EMBL" id="QIV96018.1"/>
    </source>
</evidence>
<gene>
    <name evidence="2" type="ORF">E4K63_03905</name>
</gene>
<keyword evidence="1" id="KW-0472">Membrane</keyword>
<dbReference type="AlphaFoldDB" id="A0AAE7CRT5"/>
<name>A0AAE7CRT5_9GAMM</name>
<dbReference type="RefSeq" id="WP_133941752.1">
    <property type="nucleotide sequence ID" value="NZ_CP038241.1"/>
</dbReference>
<dbReference type="Pfam" id="PF04351">
    <property type="entry name" value="PilP"/>
    <property type="match status" value="1"/>
</dbReference>